<protein>
    <recommendedName>
        <fullName evidence="2">Myb-like DNA-binding domain-containing protein</fullName>
    </recommendedName>
</protein>
<feature type="compositionally biased region" description="Acidic residues" evidence="1">
    <location>
        <begin position="105"/>
        <end position="128"/>
    </location>
</feature>
<feature type="region of interest" description="Disordered" evidence="1">
    <location>
        <begin position="91"/>
        <end position="128"/>
    </location>
</feature>
<keyword evidence="4" id="KW-1185">Reference proteome</keyword>
<evidence type="ECO:0000313" key="4">
    <source>
        <dbReference type="Proteomes" id="UP000037696"/>
    </source>
</evidence>
<comment type="caution">
    <text evidence="3">The sequence shown here is derived from an EMBL/GenBank/DDBJ whole genome shotgun (WGS) entry which is preliminary data.</text>
</comment>
<name>A0A0M8NQV3_9EURO</name>
<proteinExistence type="predicted"/>
<evidence type="ECO:0000313" key="3">
    <source>
        <dbReference type="EMBL" id="KOS37536.1"/>
    </source>
</evidence>
<dbReference type="OrthoDB" id="3944408at2759"/>
<dbReference type="AlphaFoldDB" id="A0A0M8NQV3"/>
<dbReference type="EMBL" id="LHQQ01000313">
    <property type="protein sequence ID" value="KOS37536.1"/>
    <property type="molecule type" value="Genomic_DNA"/>
</dbReference>
<accession>A0A0M8NQV3</accession>
<feature type="domain" description="Myb-like DNA-binding" evidence="2">
    <location>
        <begin position="37"/>
        <end position="68"/>
    </location>
</feature>
<dbReference type="Pfam" id="PF22980">
    <property type="entry name" value="Myb_DNA-bind_8"/>
    <property type="match status" value="1"/>
</dbReference>
<evidence type="ECO:0000256" key="1">
    <source>
        <dbReference type="SAM" id="MobiDB-lite"/>
    </source>
</evidence>
<feature type="compositionally biased region" description="Low complexity" evidence="1">
    <location>
        <begin position="91"/>
        <end position="100"/>
    </location>
</feature>
<dbReference type="InterPro" id="IPR054505">
    <property type="entry name" value="Myb_DNA-bind_8"/>
</dbReference>
<sequence>MAPHKPMAKSRPASRSRAAAENNFKDKEVILLWKLNNKGGDIAAVAKELNITVGAARIRWFRLKAKLEAFEKKVAGNETTTTTAAATAAATATATAATAAPVDTTMEDTEGAEETDEVEGGNNDEDAK</sequence>
<dbReference type="Proteomes" id="UP000037696">
    <property type="component" value="Unassembled WGS sequence"/>
</dbReference>
<feature type="compositionally biased region" description="Basic residues" evidence="1">
    <location>
        <begin position="1"/>
        <end position="14"/>
    </location>
</feature>
<gene>
    <name evidence="3" type="ORF">ACN38_g11677</name>
</gene>
<organism evidence="3 4">
    <name type="scientific">Penicillium nordicum</name>
    <dbReference type="NCBI Taxonomy" id="229535"/>
    <lineage>
        <taxon>Eukaryota</taxon>
        <taxon>Fungi</taxon>
        <taxon>Dikarya</taxon>
        <taxon>Ascomycota</taxon>
        <taxon>Pezizomycotina</taxon>
        <taxon>Eurotiomycetes</taxon>
        <taxon>Eurotiomycetidae</taxon>
        <taxon>Eurotiales</taxon>
        <taxon>Aspergillaceae</taxon>
        <taxon>Penicillium</taxon>
    </lineage>
</organism>
<feature type="region of interest" description="Disordered" evidence="1">
    <location>
        <begin position="1"/>
        <end position="21"/>
    </location>
</feature>
<evidence type="ECO:0000259" key="2">
    <source>
        <dbReference type="Pfam" id="PF22980"/>
    </source>
</evidence>
<reference evidence="3 4" key="1">
    <citation type="submission" date="2015-08" db="EMBL/GenBank/DDBJ databases">
        <title>Genome sequencing of Penicillium nordicum.</title>
        <authorList>
            <person name="Nguyen H.D."/>
            <person name="Seifert K.A."/>
        </authorList>
    </citation>
    <scope>NUCLEOTIDE SEQUENCE [LARGE SCALE GENOMIC DNA]</scope>
    <source>
        <strain evidence="3 4">DAOMC 185683</strain>
    </source>
</reference>